<dbReference type="Gene3D" id="3.40.50.300">
    <property type="entry name" value="P-loop containing nucleotide triphosphate hydrolases"/>
    <property type="match status" value="1"/>
</dbReference>
<evidence type="ECO:0000313" key="3">
    <source>
        <dbReference type="Proteomes" id="UP000027734"/>
    </source>
</evidence>
<dbReference type="CDD" id="cd02042">
    <property type="entry name" value="ParAB_family"/>
    <property type="match status" value="1"/>
</dbReference>
<proteinExistence type="predicted"/>
<dbReference type="InterPro" id="IPR027417">
    <property type="entry name" value="P-loop_NTPase"/>
</dbReference>
<dbReference type="Pfam" id="PF01656">
    <property type="entry name" value="CbiA"/>
    <property type="match status" value="1"/>
</dbReference>
<gene>
    <name evidence="2" type="ORF">DSW25_04950</name>
</gene>
<name>A0A073IEA1_9RHOB</name>
<protein>
    <recommendedName>
        <fullName evidence="1">CobQ/CobB/MinD/ParA nucleotide binding domain-containing protein</fullName>
    </recommendedName>
</protein>
<organism evidence="2 3">
    <name type="scientific">Sulfitobacter donghicola DSW-25 = KCTC 12864 = JCM 14565</name>
    <dbReference type="NCBI Taxonomy" id="1300350"/>
    <lineage>
        <taxon>Bacteria</taxon>
        <taxon>Pseudomonadati</taxon>
        <taxon>Pseudomonadota</taxon>
        <taxon>Alphaproteobacteria</taxon>
        <taxon>Rhodobacterales</taxon>
        <taxon>Roseobacteraceae</taxon>
        <taxon>Sulfitobacter</taxon>
    </lineage>
</organism>
<dbReference type="EMBL" id="JAMC01000014">
    <property type="protein sequence ID" value="KEJ87831.1"/>
    <property type="molecule type" value="Genomic_DNA"/>
</dbReference>
<evidence type="ECO:0000313" key="2">
    <source>
        <dbReference type="EMBL" id="KEJ87831.1"/>
    </source>
</evidence>
<dbReference type="PIRSF" id="PIRSF009320">
    <property type="entry name" value="Nuc_binding_HP_1000"/>
    <property type="match status" value="1"/>
</dbReference>
<dbReference type="eggNOG" id="COG1192">
    <property type="taxonomic scope" value="Bacteria"/>
</dbReference>
<dbReference type="InterPro" id="IPR050678">
    <property type="entry name" value="DNA_Partitioning_ATPase"/>
</dbReference>
<dbReference type="InterPro" id="IPR002586">
    <property type="entry name" value="CobQ/CobB/MinD/ParA_Nub-bd_dom"/>
</dbReference>
<sequence length="209" mass="22160">MTMKKIVFAASKGGVGKTTLCAALSSYAAGVSSKKKIAIIDLDPQGSLVGWWNQREAESPELIEANAGNLSEVLKKAEAAGYDYVFIDTPPGHMKTIETGLANADYVLVPCQPSPVDIAAIGDTLSAIDELGKPFAFVMNRVIARTRIGEQAILLLANHGKVAGVPIAQRTAFATAMTDGRSAPEVQGGKQAEEEISTLWKFVLSNLKK</sequence>
<dbReference type="AlphaFoldDB" id="A0A073IEA1"/>
<accession>A0A073IEA1</accession>
<dbReference type="PANTHER" id="PTHR13696:SF96">
    <property type="entry name" value="COBQ_COBB_MIND_PARA NUCLEOTIDE BINDING DOMAIN-CONTAINING PROTEIN"/>
    <property type="match status" value="1"/>
</dbReference>
<dbReference type="Proteomes" id="UP000027734">
    <property type="component" value="Unassembled WGS sequence"/>
</dbReference>
<keyword evidence="3" id="KW-1185">Reference proteome</keyword>
<feature type="domain" description="CobQ/CobB/MinD/ParA nucleotide binding" evidence="1">
    <location>
        <begin position="6"/>
        <end position="181"/>
    </location>
</feature>
<dbReference type="STRING" id="1300350.Z948_85"/>
<evidence type="ECO:0000259" key="1">
    <source>
        <dbReference type="Pfam" id="PF01656"/>
    </source>
</evidence>
<comment type="caution">
    <text evidence="2">The sequence shown here is derived from an EMBL/GenBank/DDBJ whole genome shotgun (WGS) entry which is preliminary data.</text>
</comment>
<dbReference type="SUPFAM" id="SSF52540">
    <property type="entry name" value="P-loop containing nucleoside triphosphate hydrolases"/>
    <property type="match status" value="1"/>
</dbReference>
<dbReference type="PANTHER" id="PTHR13696">
    <property type="entry name" value="P-LOOP CONTAINING NUCLEOSIDE TRIPHOSPHATE HYDROLASE"/>
    <property type="match status" value="1"/>
</dbReference>
<reference evidence="2 3" key="1">
    <citation type="submission" date="2014-01" db="EMBL/GenBank/DDBJ databases">
        <title>Sulfitobacter donghicola JCM 14565 Genome Sequencing.</title>
        <authorList>
            <person name="Lai Q."/>
            <person name="Hong Z."/>
        </authorList>
    </citation>
    <scope>NUCLEOTIDE SEQUENCE [LARGE SCALE GENOMIC DNA]</scope>
    <source>
        <strain evidence="2 3">JCM 14565</strain>
    </source>
</reference>